<evidence type="ECO:0000256" key="3">
    <source>
        <dbReference type="ARBA" id="ARBA00023163"/>
    </source>
</evidence>
<keyword evidence="2" id="KW-0238">DNA-binding</keyword>
<dbReference type="AlphaFoldDB" id="A0A172Q6V2"/>
<evidence type="ECO:0000313" key="6">
    <source>
        <dbReference type="Proteomes" id="UP000077317"/>
    </source>
</evidence>
<dbReference type="SMART" id="SM00347">
    <property type="entry name" value="HTH_MARR"/>
    <property type="match status" value="1"/>
</dbReference>
<evidence type="ECO:0000259" key="4">
    <source>
        <dbReference type="PROSITE" id="PS50995"/>
    </source>
</evidence>
<reference evidence="6" key="2">
    <citation type="submission" date="2016-03" db="EMBL/GenBank/DDBJ databases">
        <title>Streptococcus antelopensis sp. nov., isolated from the feces of the Tibetan antelope (Pantholops hodgsonii) in Hoh Xil National Nature Reserve, Qinghai, China.</title>
        <authorList>
            <person name="Bai X."/>
        </authorList>
    </citation>
    <scope>NUCLEOTIDE SEQUENCE [LARGE SCALE GENOMIC DNA]</scope>
    <source>
        <strain evidence="6">TA 26</strain>
    </source>
</reference>
<dbReference type="InterPro" id="IPR000835">
    <property type="entry name" value="HTH_MarR-typ"/>
</dbReference>
<evidence type="ECO:0000313" key="5">
    <source>
        <dbReference type="EMBL" id="AND79194.1"/>
    </source>
</evidence>
<protein>
    <submittedName>
        <fullName evidence="5">MarR family transcriptional regulator</fullName>
    </submittedName>
</protein>
<dbReference type="InterPro" id="IPR036390">
    <property type="entry name" value="WH_DNA-bd_sf"/>
</dbReference>
<keyword evidence="1" id="KW-0805">Transcription regulation</keyword>
<keyword evidence="3" id="KW-0804">Transcription</keyword>
<evidence type="ECO:0000256" key="1">
    <source>
        <dbReference type="ARBA" id="ARBA00023015"/>
    </source>
</evidence>
<dbReference type="Proteomes" id="UP000077317">
    <property type="component" value="Chromosome"/>
</dbReference>
<sequence>MPAHSKAQQYARLRDEQFSLFENYARKHGMNSKSLLVFMWIYHNQDGLSQETIARKTFSSKQVVQAIIKNYIKKGWLFLEPSKADRRRKLVRLTEKGLKAAAQLLDPLADYEERAMAGLSDQEQAVLLKATRIFSKHLNDLLEAHQVVKDD</sequence>
<dbReference type="Gene3D" id="1.10.10.10">
    <property type="entry name" value="Winged helix-like DNA-binding domain superfamily/Winged helix DNA-binding domain"/>
    <property type="match status" value="1"/>
</dbReference>
<dbReference type="RefSeq" id="WP_067061471.1">
    <property type="nucleotide sequence ID" value="NZ_CP014699.1"/>
</dbReference>
<reference evidence="5 6" key="1">
    <citation type="journal article" date="2016" name="Int. J. Syst. Evol. Microbiol.">
        <title>Streptococcuspantholopis sp. nov., isolated from faeces of the Tibetan antelope (Pantholops hodgsonii).</title>
        <authorList>
            <person name="Bai X."/>
            <person name="Xiong Y."/>
            <person name="Lu S."/>
            <person name="Jin D."/>
            <person name="Lai X."/>
            <person name="Yang J."/>
            <person name="Niu L."/>
            <person name="Hu S."/>
            <person name="Meng X."/>
            <person name="Pu J."/>
            <person name="Ye C."/>
            <person name="Xu J."/>
        </authorList>
    </citation>
    <scope>NUCLEOTIDE SEQUENCE [LARGE SCALE GENOMIC DNA]</scope>
    <source>
        <strain evidence="5 6">TA 26</strain>
    </source>
</reference>
<dbReference type="PANTHER" id="PTHR42756:SF1">
    <property type="entry name" value="TRANSCRIPTIONAL REPRESSOR OF EMRAB OPERON"/>
    <property type="match status" value="1"/>
</dbReference>
<dbReference type="GO" id="GO:0003700">
    <property type="term" value="F:DNA-binding transcription factor activity"/>
    <property type="evidence" value="ECO:0007669"/>
    <property type="project" value="InterPro"/>
</dbReference>
<proteinExistence type="predicted"/>
<gene>
    <name evidence="5" type="ORF">A0O21_03700</name>
</gene>
<keyword evidence="6" id="KW-1185">Reference proteome</keyword>
<evidence type="ECO:0000256" key="2">
    <source>
        <dbReference type="ARBA" id="ARBA00023125"/>
    </source>
</evidence>
<dbReference type="EMBL" id="CP014699">
    <property type="protein sequence ID" value="AND79194.1"/>
    <property type="molecule type" value="Genomic_DNA"/>
</dbReference>
<organism evidence="5 6">
    <name type="scientific">Streptococcus pantholopis</name>
    <dbReference type="NCBI Taxonomy" id="1811193"/>
    <lineage>
        <taxon>Bacteria</taxon>
        <taxon>Bacillati</taxon>
        <taxon>Bacillota</taxon>
        <taxon>Bacilli</taxon>
        <taxon>Lactobacillales</taxon>
        <taxon>Streptococcaceae</taxon>
        <taxon>Streptococcus</taxon>
    </lineage>
</organism>
<dbReference type="PROSITE" id="PS50995">
    <property type="entry name" value="HTH_MARR_2"/>
    <property type="match status" value="1"/>
</dbReference>
<dbReference type="InterPro" id="IPR036388">
    <property type="entry name" value="WH-like_DNA-bd_sf"/>
</dbReference>
<dbReference type="PANTHER" id="PTHR42756">
    <property type="entry name" value="TRANSCRIPTIONAL REGULATOR, MARR"/>
    <property type="match status" value="1"/>
</dbReference>
<dbReference type="OrthoDB" id="1625202at2"/>
<name>A0A172Q6V2_9STRE</name>
<accession>A0A172Q6V2</accession>
<dbReference type="KEGG" id="spat:A0O21_03700"/>
<dbReference type="Pfam" id="PF12802">
    <property type="entry name" value="MarR_2"/>
    <property type="match status" value="1"/>
</dbReference>
<feature type="domain" description="HTH marR-type" evidence="4">
    <location>
        <begin position="1"/>
        <end position="136"/>
    </location>
</feature>
<dbReference type="STRING" id="1811193.A0O21_03700"/>
<dbReference type="SUPFAM" id="SSF46785">
    <property type="entry name" value="Winged helix' DNA-binding domain"/>
    <property type="match status" value="1"/>
</dbReference>
<dbReference type="GO" id="GO:0003677">
    <property type="term" value="F:DNA binding"/>
    <property type="evidence" value="ECO:0007669"/>
    <property type="project" value="UniProtKB-KW"/>
</dbReference>